<dbReference type="AlphaFoldDB" id="A0A3B0SFW0"/>
<dbReference type="EMBL" id="UOEK01000167">
    <property type="protein sequence ID" value="VAV99618.1"/>
    <property type="molecule type" value="Genomic_DNA"/>
</dbReference>
<name>A0A3B0SFW0_9ZZZZ</name>
<gene>
    <name evidence="2" type="ORF">MNBD_ACTINO02-98</name>
</gene>
<dbReference type="InterPro" id="IPR029044">
    <property type="entry name" value="Nucleotide-diphossugar_trans"/>
</dbReference>
<evidence type="ECO:0000259" key="1">
    <source>
        <dbReference type="Pfam" id="PF00535"/>
    </source>
</evidence>
<dbReference type="PANTHER" id="PTHR48090:SF7">
    <property type="entry name" value="RFBJ PROTEIN"/>
    <property type="match status" value="1"/>
</dbReference>
<accession>A0A3B0SFW0</accession>
<dbReference type="SUPFAM" id="SSF53448">
    <property type="entry name" value="Nucleotide-diphospho-sugar transferases"/>
    <property type="match status" value="1"/>
</dbReference>
<evidence type="ECO:0000313" key="2">
    <source>
        <dbReference type="EMBL" id="VAV99618.1"/>
    </source>
</evidence>
<proteinExistence type="predicted"/>
<protein>
    <recommendedName>
        <fullName evidence="1">Glycosyltransferase 2-like domain-containing protein</fullName>
    </recommendedName>
</protein>
<dbReference type="PANTHER" id="PTHR48090">
    <property type="entry name" value="UNDECAPRENYL-PHOSPHATE 4-DEOXY-4-FORMAMIDO-L-ARABINOSE TRANSFERASE-RELATED"/>
    <property type="match status" value="1"/>
</dbReference>
<dbReference type="InterPro" id="IPR050256">
    <property type="entry name" value="Glycosyltransferase_2"/>
</dbReference>
<dbReference type="InterPro" id="IPR001173">
    <property type="entry name" value="Glyco_trans_2-like"/>
</dbReference>
<reference evidence="2" key="1">
    <citation type="submission" date="2018-06" db="EMBL/GenBank/DDBJ databases">
        <authorList>
            <person name="Zhirakovskaya E."/>
        </authorList>
    </citation>
    <scope>NUCLEOTIDE SEQUENCE</scope>
</reference>
<dbReference type="Gene3D" id="3.90.550.10">
    <property type="entry name" value="Spore Coat Polysaccharide Biosynthesis Protein SpsA, Chain A"/>
    <property type="match status" value="1"/>
</dbReference>
<sequence>MPEPQSVFSIVIPIHNEAGFLPQALPALQAELADIGVPFDINLVENGSTDGTAQTALAEAANFPEVRITRQPVADYGTAMLAGFMEGTGTWVVNFDIDYTSASFLKQVLADGTNADVILASKRAPGSDDRRGYVRRLATFAFNTVLRILVKSSVSDTHGIKAVRRDVVQDLAPKVVSRKDLFDTELVVRAGHAGYRIVEFPIVVEEQREARSKLWKRIPRTLRGIWRIRRQLKTEGVL</sequence>
<organism evidence="2">
    <name type="scientific">hydrothermal vent metagenome</name>
    <dbReference type="NCBI Taxonomy" id="652676"/>
    <lineage>
        <taxon>unclassified sequences</taxon>
        <taxon>metagenomes</taxon>
        <taxon>ecological metagenomes</taxon>
    </lineage>
</organism>
<feature type="domain" description="Glycosyltransferase 2-like" evidence="1">
    <location>
        <begin position="9"/>
        <end position="170"/>
    </location>
</feature>
<dbReference type="Pfam" id="PF00535">
    <property type="entry name" value="Glycos_transf_2"/>
    <property type="match status" value="1"/>
</dbReference>